<sequence>MFFCTFAVYWALLVHVAAILILKSASLHRFVDIYLFSYNLDDFSCAPSAQTYFSSSIKLKHASVRCFLFVDFDMASFSLHCAHCKRQTENFDHTSYMIHSYLSIDISYLDEIVKPNSGQN</sequence>
<reference evidence="1 2" key="1">
    <citation type="submission" date="2015-01" db="EMBL/GenBank/DDBJ databases">
        <title>Evolution of Trichinella species and genotypes.</title>
        <authorList>
            <person name="Korhonen P.K."/>
            <person name="Edoardo P."/>
            <person name="Giuseppe L.R."/>
            <person name="Gasser R.B."/>
        </authorList>
    </citation>
    <scope>NUCLEOTIDE SEQUENCE [LARGE SCALE GENOMIC DNA]</scope>
    <source>
        <strain evidence="1">ISS37</strain>
    </source>
</reference>
<proteinExistence type="predicted"/>
<dbReference type="AlphaFoldDB" id="A0A0V0S4Y7"/>
<evidence type="ECO:0000313" key="1">
    <source>
        <dbReference type="EMBL" id="KRX21748.1"/>
    </source>
</evidence>
<protein>
    <submittedName>
        <fullName evidence="1">Uncharacterized protein</fullName>
    </submittedName>
</protein>
<dbReference type="Proteomes" id="UP000054630">
    <property type="component" value="Unassembled WGS sequence"/>
</dbReference>
<organism evidence="1 2">
    <name type="scientific">Trichinella nelsoni</name>
    <dbReference type="NCBI Taxonomy" id="6336"/>
    <lineage>
        <taxon>Eukaryota</taxon>
        <taxon>Metazoa</taxon>
        <taxon>Ecdysozoa</taxon>
        <taxon>Nematoda</taxon>
        <taxon>Enoplea</taxon>
        <taxon>Dorylaimia</taxon>
        <taxon>Trichinellida</taxon>
        <taxon>Trichinellidae</taxon>
        <taxon>Trichinella</taxon>
    </lineage>
</organism>
<gene>
    <name evidence="1" type="ORF">T07_4036</name>
</gene>
<keyword evidence="2" id="KW-1185">Reference proteome</keyword>
<accession>A0A0V0S4Y7</accession>
<dbReference type="EMBL" id="JYDL01000037">
    <property type="protein sequence ID" value="KRX21748.1"/>
    <property type="molecule type" value="Genomic_DNA"/>
</dbReference>
<evidence type="ECO:0000313" key="2">
    <source>
        <dbReference type="Proteomes" id="UP000054630"/>
    </source>
</evidence>
<name>A0A0V0S4Y7_9BILA</name>
<comment type="caution">
    <text evidence="1">The sequence shown here is derived from an EMBL/GenBank/DDBJ whole genome shotgun (WGS) entry which is preliminary data.</text>
</comment>